<organism evidence="2 4">
    <name type="scientific">Steinernema hermaphroditum</name>
    <dbReference type="NCBI Taxonomy" id="289476"/>
    <lineage>
        <taxon>Eukaryota</taxon>
        <taxon>Metazoa</taxon>
        <taxon>Ecdysozoa</taxon>
        <taxon>Nematoda</taxon>
        <taxon>Chromadorea</taxon>
        <taxon>Rhabditida</taxon>
        <taxon>Tylenchina</taxon>
        <taxon>Panagrolaimomorpha</taxon>
        <taxon>Strongyloidoidea</taxon>
        <taxon>Steinernematidae</taxon>
        <taxon>Steinernema</taxon>
    </lineage>
</organism>
<keyword evidence="4" id="KW-1185">Reference proteome</keyword>
<evidence type="ECO:0000313" key="4">
    <source>
        <dbReference type="Proteomes" id="UP001175271"/>
    </source>
</evidence>
<feature type="signal peptide" evidence="1">
    <location>
        <begin position="1"/>
        <end position="25"/>
    </location>
</feature>
<accession>A0AA39IEB0</accession>
<evidence type="ECO:0000313" key="3">
    <source>
        <dbReference type="EMBL" id="KAK0422834.1"/>
    </source>
</evidence>
<comment type="caution">
    <text evidence="2">The sequence shown here is derived from an EMBL/GenBank/DDBJ whole genome shotgun (WGS) entry which is preliminary data.</text>
</comment>
<reference evidence="2" key="1">
    <citation type="submission" date="2023-06" db="EMBL/GenBank/DDBJ databases">
        <title>Genomic analysis of the entomopathogenic nematode Steinernema hermaphroditum.</title>
        <authorList>
            <person name="Schwarz E.M."/>
            <person name="Heppert J.K."/>
            <person name="Baniya A."/>
            <person name="Schwartz H.T."/>
            <person name="Tan C.-H."/>
            <person name="Antoshechkin I."/>
            <person name="Sternberg P.W."/>
            <person name="Goodrich-Blair H."/>
            <person name="Dillman A.R."/>
        </authorList>
    </citation>
    <scope>NUCLEOTIDE SEQUENCE</scope>
    <source>
        <strain evidence="2">PS9179</strain>
        <tissue evidence="2">Whole animal</tissue>
    </source>
</reference>
<gene>
    <name evidence="2" type="ORF">QR680_007810</name>
    <name evidence="3" type="ORF">QR680_007815</name>
</gene>
<dbReference type="AlphaFoldDB" id="A0AA39IEB0"/>
<keyword evidence="1" id="KW-0732">Signal</keyword>
<proteinExistence type="predicted"/>
<evidence type="ECO:0008006" key="5">
    <source>
        <dbReference type="Google" id="ProtNLM"/>
    </source>
</evidence>
<feature type="chain" id="PRO_5041589150" description="Selenoprotein F/M domain-containing protein" evidence="1">
    <location>
        <begin position="26"/>
        <end position="91"/>
    </location>
</feature>
<dbReference type="EMBL" id="JAUCMV010000001">
    <property type="protein sequence ID" value="KAK0422826.1"/>
    <property type="molecule type" value="Genomic_DNA"/>
</dbReference>
<evidence type="ECO:0000313" key="2">
    <source>
        <dbReference type="EMBL" id="KAK0422826.1"/>
    </source>
</evidence>
<evidence type="ECO:0000256" key="1">
    <source>
        <dbReference type="SAM" id="SignalP"/>
    </source>
</evidence>
<dbReference type="Proteomes" id="UP001175271">
    <property type="component" value="Unassembled WGS sequence"/>
</dbReference>
<sequence>MFLGAALVALLHGVFVVFFVALCAATDASSRKSPRSSLKAQFKREFELQGCPKCCARVADFRRIPKLVVDEKGQIVDRSGNPASHYLYVQE</sequence>
<protein>
    <recommendedName>
        <fullName evidence="5">Selenoprotein F/M domain-containing protein</fullName>
    </recommendedName>
</protein>
<dbReference type="EMBL" id="JAUCMV010000001">
    <property type="protein sequence ID" value="KAK0422834.1"/>
    <property type="molecule type" value="Genomic_DNA"/>
</dbReference>
<name>A0AA39IEB0_9BILA</name>